<dbReference type="Pfam" id="PF22026">
    <property type="entry name" value="Alpha-amylase_C_2"/>
    <property type="match status" value="1"/>
</dbReference>
<sequence length="467" mass="52533">MNKIRFGWLSIIACIIFIIPISQVDAADHLDERIYYILVDRFVNGNNDNDLPINIEDPEAYHGGDIAGVIDTLAEIKEKGFTAINLSPIMASESYHGFDTLDHQAINQHFGTVEELRELVEQAHEHDLKIILDFVISQVSPAHPFASQEQAEGLFNQQVSNLELTSDSNDYIIEAAQFWINEAGVDGFHLYVNETTNSQVVEQFQDTISDNAFVIAEGIENVGITMNQAFQQDAVNMLKQPSQSLAPLFEEGSTIAANKVNYMDSVLTNRFTFETASEGYHPVTRWKLATTLLYTLPGSSLLYQGVEVPMDNGEAEPDHRMAELNKEDEEITKHIEKLSRIREVSPALTSGEFELVDQVGAMTVFKRETADETMYVAINNDTKTQVAMLEGINSDMQLTGLLEDDIVREQEDGTHRIVLDRETSNIFIVEENTGFNWFFITMMIAIFGGFIAFVIAFNSRVKKHQTK</sequence>
<keyword evidence="1" id="KW-0812">Transmembrane</keyword>
<dbReference type="InterPro" id="IPR006047">
    <property type="entry name" value="GH13_cat_dom"/>
</dbReference>
<evidence type="ECO:0000313" key="4">
    <source>
        <dbReference type="Proteomes" id="UP001595882"/>
    </source>
</evidence>
<evidence type="ECO:0000256" key="1">
    <source>
        <dbReference type="SAM" id="Phobius"/>
    </source>
</evidence>
<dbReference type="Pfam" id="PF00128">
    <property type="entry name" value="Alpha-amylase"/>
    <property type="match status" value="1"/>
</dbReference>
<gene>
    <name evidence="3" type="ORF">ACFOY7_09035</name>
</gene>
<dbReference type="InterPro" id="IPR013780">
    <property type="entry name" value="Glyco_hydro_b"/>
</dbReference>
<evidence type="ECO:0000313" key="3">
    <source>
        <dbReference type="EMBL" id="MFC4403221.1"/>
    </source>
</evidence>
<dbReference type="PANTHER" id="PTHR10357">
    <property type="entry name" value="ALPHA-AMYLASE FAMILY MEMBER"/>
    <property type="match status" value="1"/>
</dbReference>
<accession>A0ABV8WTM0</accession>
<keyword evidence="4" id="KW-1185">Reference proteome</keyword>
<name>A0ABV8WTM0_9BACI</name>
<dbReference type="Gene3D" id="2.60.40.1180">
    <property type="entry name" value="Golgi alpha-mannosidase II"/>
    <property type="match status" value="1"/>
</dbReference>
<dbReference type="SMART" id="SM00642">
    <property type="entry name" value="Aamy"/>
    <property type="match status" value="1"/>
</dbReference>
<evidence type="ECO:0000259" key="2">
    <source>
        <dbReference type="SMART" id="SM00642"/>
    </source>
</evidence>
<dbReference type="EMBL" id="JBHSDT010000004">
    <property type="protein sequence ID" value="MFC4403221.1"/>
    <property type="molecule type" value="Genomic_DNA"/>
</dbReference>
<dbReference type="InterPro" id="IPR017853">
    <property type="entry name" value="GH"/>
</dbReference>
<organism evidence="3 4">
    <name type="scientific">Gracilibacillus xinjiangensis</name>
    <dbReference type="NCBI Taxonomy" id="1193282"/>
    <lineage>
        <taxon>Bacteria</taxon>
        <taxon>Bacillati</taxon>
        <taxon>Bacillota</taxon>
        <taxon>Bacilli</taxon>
        <taxon>Bacillales</taxon>
        <taxon>Bacillaceae</taxon>
        <taxon>Gracilibacillus</taxon>
    </lineage>
</organism>
<keyword evidence="1" id="KW-1133">Transmembrane helix</keyword>
<comment type="caution">
    <text evidence="3">The sequence shown here is derived from an EMBL/GenBank/DDBJ whole genome shotgun (WGS) entry which is preliminary data.</text>
</comment>
<dbReference type="SUPFAM" id="SSF51011">
    <property type="entry name" value="Glycosyl hydrolase domain"/>
    <property type="match status" value="1"/>
</dbReference>
<dbReference type="Proteomes" id="UP001595882">
    <property type="component" value="Unassembled WGS sequence"/>
</dbReference>
<reference evidence="4" key="1">
    <citation type="journal article" date="2019" name="Int. J. Syst. Evol. Microbiol.">
        <title>The Global Catalogue of Microorganisms (GCM) 10K type strain sequencing project: providing services to taxonomists for standard genome sequencing and annotation.</title>
        <authorList>
            <consortium name="The Broad Institute Genomics Platform"/>
            <consortium name="The Broad Institute Genome Sequencing Center for Infectious Disease"/>
            <person name="Wu L."/>
            <person name="Ma J."/>
        </authorList>
    </citation>
    <scope>NUCLEOTIDE SEQUENCE [LARGE SCALE GENOMIC DNA]</scope>
    <source>
        <strain evidence="4">CCUG 37865</strain>
    </source>
</reference>
<dbReference type="GO" id="GO:0016787">
    <property type="term" value="F:hydrolase activity"/>
    <property type="evidence" value="ECO:0007669"/>
    <property type="project" value="UniProtKB-KW"/>
</dbReference>
<dbReference type="InterPro" id="IPR054174">
    <property type="entry name" value="Alpha-amylase-like_C"/>
</dbReference>
<feature type="transmembrane region" description="Helical" evidence="1">
    <location>
        <begin position="435"/>
        <end position="457"/>
    </location>
</feature>
<dbReference type="Gene3D" id="3.20.20.80">
    <property type="entry name" value="Glycosidases"/>
    <property type="match status" value="1"/>
</dbReference>
<keyword evidence="3" id="KW-0378">Hydrolase</keyword>
<dbReference type="SUPFAM" id="SSF51445">
    <property type="entry name" value="(Trans)glycosidases"/>
    <property type="match status" value="1"/>
</dbReference>
<protein>
    <submittedName>
        <fullName evidence="3">Alpha-amylase family glycosyl hydrolase</fullName>
    </submittedName>
</protein>
<feature type="domain" description="Glycosyl hydrolase family 13 catalytic" evidence="2">
    <location>
        <begin position="36"/>
        <end position="342"/>
    </location>
</feature>
<proteinExistence type="predicted"/>
<keyword evidence="1" id="KW-0472">Membrane</keyword>
<dbReference type="RefSeq" id="WP_390251543.1">
    <property type="nucleotide sequence ID" value="NZ_JBHSDT010000004.1"/>
</dbReference>